<feature type="transmembrane region" description="Helical" evidence="8">
    <location>
        <begin position="106"/>
        <end position="128"/>
    </location>
</feature>
<dbReference type="RefSeq" id="WP_124105633.1">
    <property type="nucleotide sequence ID" value="NZ_LR027520.1"/>
</dbReference>
<feature type="transmembrane region" description="Helical" evidence="8">
    <location>
        <begin position="401"/>
        <end position="423"/>
    </location>
</feature>
<keyword evidence="2 8" id="KW-0813">Transport</keyword>
<dbReference type="PANTHER" id="PTHR43357:SF4">
    <property type="entry name" value="INNER MEMBRANE ABC TRANSPORTER PERMEASE PROTEIN YDCV"/>
    <property type="match status" value="1"/>
</dbReference>
<geneLocation type="plasmid" evidence="10 11">
    <name>4</name>
</geneLocation>
<comment type="similarity">
    <text evidence="8">Belongs to the binding-protein-dependent transport system permease family.</text>
</comment>
<feature type="transmembrane region" description="Helical" evidence="8">
    <location>
        <begin position="12"/>
        <end position="35"/>
    </location>
</feature>
<evidence type="ECO:0000256" key="5">
    <source>
        <dbReference type="ARBA" id="ARBA00022692"/>
    </source>
</evidence>
<sequence length="565" mass="61034">MVRKAPLAPSVPWPLALLTGAVGLLVLAPIGILVYQSLLTAPFFAPAKRFALEAYRYVLHDPYFLEALKNSFLIGLGMVLIAVPLGSLFAFLVTKTDLPFARLFELLLLAPIFISAIILGIGFIVAFGPSGVVSGWVESLLGHVPWTIYTLPAIAVIAGLTHVPYVYLYVASTIQNVDASLEEAARVAGARPYQVALSVTLPLVRPALVYSGALMLLLGFELFGLPLVLGDAKGILVVTTYLYRLTAITGTSAYHLMAAVSVLIVLIAFTLVLLQRYLVGRMEGRYVAIGARGYRTERLPLGRLRYVWAFALALYLLVAVVLPVLGVVFRSLVTSWGPGVDLREVFTLGHYAEVFKLPNLSRAVTNTLWVAAFGGLVALAFYLLVALGIQRGRGFGRVLDYLAGLPRAVPGLITGLAFLWIFLFFKPIAPWRNTLFALVLAYTVVWMPYGVRLLTAALLQVGREVEEAARIAGASPVRAFLHGTLPLLKGGVLTAWFLLFIQFVREYSTGVYLMTAGTEVLGAQIVALWGTGAVDVIAALATLQVLIVSGVFLLANRLGVRPQGL</sequence>
<keyword evidence="10" id="KW-0614">Plasmid</keyword>
<feature type="transmembrane region" description="Helical" evidence="8">
    <location>
        <begin position="306"/>
        <end position="329"/>
    </location>
</feature>
<feature type="transmembrane region" description="Helical" evidence="8">
    <location>
        <begin position="207"/>
        <end position="229"/>
    </location>
</feature>
<protein>
    <submittedName>
        <fullName evidence="10">Sulfate transport system permease protein CysW</fullName>
    </submittedName>
</protein>
<evidence type="ECO:0000256" key="3">
    <source>
        <dbReference type="ARBA" id="ARBA00022475"/>
    </source>
</evidence>
<accession>A0A3P4AUA2</accession>
<keyword evidence="6 8" id="KW-1133">Transmembrane helix</keyword>
<organism evidence="10 11">
    <name type="scientific">Thermus thermophilus</name>
    <dbReference type="NCBI Taxonomy" id="274"/>
    <lineage>
        <taxon>Bacteria</taxon>
        <taxon>Thermotogati</taxon>
        <taxon>Deinococcota</taxon>
        <taxon>Deinococci</taxon>
        <taxon>Thermales</taxon>
        <taxon>Thermaceae</taxon>
        <taxon>Thermus</taxon>
    </lineage>
</organism>
<dbReference type="EMBL" id="LR027520">
    <property type="protein sequence ID" value="VCU54717.1"/>
    <property type="molecule type" value="Genomic_DNA"/>
</dbReference>
<dbReference type="CDD" id="cd06261">
    <property type="entry name" value="TM_PBP2"/>
    <property type="match status" value="2"/>
</dbReference>
<evidence type="ECO:0000256" key="8">
    <source>
        <dbReference type="RuleBase" id="RU363032"/>
    </source>
</evidence>
<feature type="transmembrane region" description="Helical" evidence="8">
    <location>
        <begin position="148"/>
        <end position="170"/>
    </location>
</feature>
<dbReference type="Proteomes" id="UP000279841">
    <property type="component" value="Plasmid 4"/>
</dbReference>
<comment type="subcellular location">
    <subcellularLocation>
        <location evidence="1">Cell inner membrane</location>
        <topology evidence="1">Multi-pass membrane protein</topology>
    </subcellularLocation>
    <subcellularLocation>
        <location evidence="8">Cell membrane</location>
        <topology evidence="8">Multi-pass membrane protein</topology>
    </subcellularLocation>
</comment>
<keyword evidence="3" id="KW-1003">Cell membrane</keyword>
<evidence type="ECO:0000259" key="9">
    <source>
        <dbReference type="PROSITE" id="PS50928"/>
    </source>
</evidence>
<reference evidence="10 11" key="1">
    <citation type="submission" date="2018-10" db="EMBL/GenBank/DDBJ databases">
        <authorList>
            <person name="Peiro R."/>
            <person name="Begona"/>
            <person name="Cbmso G."/>
            <person name="Lopez M."/>
            <person name="Gonzalez S."/>
            <person name="Sacristan E."/>
            <person name="Castillo E."/>
        </authorList>
    </citation>
    <scope>NUCLEOTIDE SEQUENCE [LARGE SCALE GENOMIC DNA]</scope>
    <source>
        <strain evidence="10">TTHNAR1</strain>
        <plasmid evidence="11">4</plasmid>
    </source>
</reference>
<keyword evidence="7 8" id="KW-0472">Membrane</keyword>
<dbReference type="InterPro" id="IPR035906">
    <property type="entry name" value="MetI-like_sf"/>
</dbReference>
<feature type="transmembrane region" description="Helical" evidence="8">
    <location>
        <begin position="435"/>
        <end position="459"/>
    </location>
</feature>
<evidence type="ECO:0000256" key="7">
    <source>
        <dbReference type="ARBA" id="ARBA00023136"/>
    </source>
</evidence>
<feature type="transmembrane region" description="Helical" evidence="8">
    <location>
        <begin position="253"/>
        <end position="274"/>
    </location>
</feature>
<evidence type="ECO:0000313" key="10">
    <source>
        <dbReference type="EMBL" id="VCU54717.1"/>
    </source>
</evidence>
<dbReference type="GO" id="GO:0055085">
    <property type="term" value="P:transmembrane transport"/>
    <property type="evidence" value="ECO:0007669"/>
    <property type="project" value="InterPro"/>
</dbReference>
<feature type="transmembrane region" description="Helical" evidence="8">
    <location>
        <begin position="72"/>
        <end position="94"/>
    </location>
</feature>
<dbReference type="PROSITE" id="PS50928">
    <property type="entry name" value="ABC_TM1"/>
    <property type="match status" value="2"/>
</dbReference>
<evidence type="ECO:0000256" key="2">
    <source>
        <dbReference type="ARBA" id="ARBA00022448"/>
    </source>
</evidence>
<proteinExistence type="inferred from homology"/>
<feature type="transmembrane region" description="Helical" evidence="8">
    <location>
        <begin position="536"/>
        <end position="555"/>
    </location>
</feature>
<keyword evidence="5 8" id="KW-0812">Transmembrane</keyword>
<gene>
    <name evidence="10" type="primary">cysW</name>
    <name evidence="10" type="ORF">TTHNP4_00125</name>
</gene>
<feature type="domain" description="ABC transmembrane type-1" evidence="9">
    <location>
        <begin position="364"/>
        <end position="555"/>
    </location>
</feature>
<dbReference type="Gene3D" id="1.10.3720.10">
    <property type="entry name" value="MetI-like"/>
    <property type="match status" value="2"/>
</dbReference>
<evidence type="ECO:0000313" key="11">
    <source>
        <dbReference type="Proteomes" id="UP000279841"/>
    </source>
</evidence>
<evidence type="ECO:0000256" key="4">
    <source>
        <dbReference type="ARBA" id="ARBA00022519"/>
    </source>
</evidence>
<dbReference type="SUPFAM" id="SSF161098">
    <property type="entry name" value="MetI-like"/>
    <property type="match status" value="2"/>
</dbReference>
<dbReference type="GO" id="GO:0005886">
    <property type="term" value="C:plasma membrane"/>
    <property type="evidence" value="ECO:0007669"/>
    <property type="project" value="UniProtKB-SubCell"/>
</dbReference>
<name>A0A3P4AUA2_THETH</name>
<dbReference type="Pfam" id="PF00528">
    <property type="entry name" value="BPD_transp_1"/>
    <property type="match status" value="2"/>
</dbReference>
<dbReference type="InterPro" id="IPR000515">
    <property type="entry name" value="MetI-like"/>
</dbReference>
<feature type="transmembrane region" description="Helical" evidence="8">
    <location>
        <begin position="368"/>
        <end position="389"/>
    </location>
</feature>
<evidence type="ECO:0000256" key="6">
    <source>
        <dbReference type="ARBA" id="ARBA00022989"/>
    </source>
</evidence>
<keyword evidence="4" id="KW-0997">Cell inner membrane</keyword>
<dbReference type="AlphaFoldDB" id="A0A3P4AUA2"/>
<dbReference type="PANTHER" id="PTHR43357">
    <property type="entry name" value="INNER MEMBRANE ABC TRANSPORTER PERMEASE PROTEIN YDCV"/>
    <property type="match status" value="1"/>
</dbReference>
<feature type="domain" description="ABC transmembrane type-1" evidence="9">
    <location>
        <begin position="68"/>
        <end position="275"/>
    </location>
</feature>
<evidence type="ECO:0000256" key="1">
    <source>
        <dbReference type="ARBA" id="ARBA00004429"/>
    </source>
</evidence>
<feature type="transmembrane region" description="Helical" evidence="8">
    <location>
        <begin position="480"/>
        <end position="504"/>
    </location>
</feature>